<dbReference type="GO" id="GO:0005886">
    <property type="term" value="C:plasma membrane"/>
    <property type="evidence" value="ECO:0007669"/>
    <property type="project" value="UniProtKB-SubCell"/>
</dbReference>
<comment type="similarity">
    <text evidence="4">Belongs to the methyl-accepting chemotaxis (MCP) protein family.</text>
</comment>
<feature type="domain" description="HAMP" evidence="10">
    <location>
        <begin position="202"/>
        <end position="256"/>
    </location>
</feature>
<dbReference type="PROSITE" id="PS50192">
    <property type="entry name" value="T_SNARE"/>
    <property type="match status" value="1"/>
</dbReference>
<feature type="domain" description="T-SNARE coiled-coil homology" evidence="9">
    <location>
        <begin position="448"/>
        <end position="510"/>
    </location>
</feature>
<dbReference type="PRINTS" id="PR00260">
    <property type="entry name" value="CHEMTRNSDUCR"/>
</dbReference>
<dbReference type="AlphaFoldDB" id="A0A369WCH5"/>
<dbReference type="Gene3D" id="6.10.340.10">
    <property type="match status" value="1"/>
</dbReference>
<dbReference type="GO" id="GO:0006935">
    <property type="term" value="P:chemotaxis"/>
    <property type="evidence" value="ECO:0007669"/>
    <property type="project" value="InterPro"/>
</dbReference>
<protein>
    <submittedName>
        <fullName evidence="11">Methyl-accepting chemotaxis protein</fullName>
    </submittedName>
</protein>
<keyword evidence="7" id="KW-1133">Transmembrane helix</keyword>
<gene>
    <name evidence="11" type="ORF">DV711_12680</name>
</gene>
<feature type="transmembrane region" description="Helical" evidence="7">
    <location>
        <begin position="181"/>
        <end position="201"/>
    </location>
</feature>
<evidence type="ECO:0000313" key="11">
    <source>
        <dbReference type="EMBL" id="RDE19728.1"/>
    </source>
</evidence>
<evidence type="ECO:0000259" key="9">
    <source>
        <dbReference type="PROSITE" id="PS50192"/>
    </source>
</evidence>
<dbReference type="Pfam" id="PF00672">
    <property type="entry name" value="HAMP"/>
    <property type="match status" value="1"/>
</dbReference>
<dbReference type="InterPro" id="IPR004090">
    <property type="entry name" value="Chemotax_Me-accpt_rcpt"/>
</dbReference>
<comment type="subcellular location">
    <subcellularLocation>
        <location evidence="1">Cell inner membrane</location>
        <topology evidence="1">Multi-pass membrane protein</topology>
    </subcellularLocation>
</comment>
<sequence>MTIRVKMWLGFGLLVSLFSGLGVYQNMQLSALGASAIAAFEYPLVAVNNSRAAWDTFRDSRDLVAEKLARIDFSDAAEAEQRLKDQRQQFLQQLERVHQATDALMVDSDFDALKQLAENWYQLNLQRVGSSIQQQLPDQRVLTELDHRLGSALEQLVQDSLSSAAMNQAQTIADVEQTRQVATVSLIVVVLLGLSLAVVLARSLTTPITELLSAMRDLARGDGDLTRRLNQRRKDEIGQLADEVDLFIEKIHQLVSETYRSLNQAGDVLVQVGELSNQTHAGVEQQQQRLQQTASAVDLITGAVESISESSTSAKQQAAQIDREAKHSLQLVQASTRSIDQLADEVSNASHNIQQLVEASDSITELVTVIKDIADQTNLLALNAAIEAARAGEAGRGFAVVAGEVRMLASKTRESTEGIQATIEALQGQVSDTREVMEQGRTLAVECVGQSREVSEALMGMSQSVESINHMNLGIAAETGHQHSGMKEINHHMDEVNSIADQASMTANQLQQRRQTLVDALQRVESKLQQFQL</sequence>
<dbReference type="PANTHER" id="PTHR32089:SF70">
    <property type="entry name" value="ENERGY TAXIS MODULATING METHYL ACCEPTING SENSORY TRANSDUCER"/>
    <property type="match status" value="1"/>
</dbReference>
<evidence type="ECO:0000256" key="2">
    <source>
        <dbReference type="ARBA" id="ARBA00022519"/>
    </source>
</evidence>
<dbReference type="SMART" id="SM00283">
    <property type="entry name" value="MA"/>
    <property type="match status" value="1"/>
</dbReference>
<accession>A0A369WCH5</accession>
<dbReference type="GO" id="GO:0004888">
    <property type="term" value="F:transmembrane signaling receptor activity"/>
    <property type="evidence" value="ECO:0007669"/>
    <property type="project" value="InterPro"/>
</dbReference>
<organism evidence="11 12">
    <name type="scientific">Motiliproteus coralliicola</name>
    <dbReference type="NCBI Taxonomy" id="2283196"/>
    <lineage>
        <taxon>Bacteria</taxon>
        <taxon>Pseudomonadati</taxon>
        <taxon>Pseudomonadota</taxon>
        <taxon>Gammaproteobacteria</taxon>
        <taxon>Oceanospirillales</taxon>
        <taxon>Oceanospirillaceae</taxon>
        <taxon>Motiliproteus</taxon>
    </lineage>
</organism>
<dbReference type="FunFam" id="1.10.287.950:FF:000001">
    <property type="entry name" value="Methyl-accepting chemotaxis sensory transducer"/>
    <property type="match status" value="1"/>
</dbReference>
<name>A0A369WCH5_9GAMM</name>
<evidence type="ECO:0000313" key="12">
    <source>
        <dbReference type="Proteomes" id="UP000253769"/>
    </source>
</evidence>
<feature type="coiled-coil region" evidence="6">
    <location>
        <begin position="493"/>
        <end position="527"/>
    </location>
</feature>
<dbReference type="InterPro" id="IPR000727">
    <property type="entry name" value="T_SNARE_dom"/>
</dbReference>
<dbReference type="SMART" id="SM00304">
    <property type="entry name" value="HAMP"/>
    <property type="match status" value="1"/>
</dbReference>
<dbReference type="PROSITE" id="PS50111">
    <property type="entry name" value="CHEMOTAXIS_TRANSDUC_2"/>
    <property type="match status" value="1"/>
</dbReference>
<dbReference type="GO" id="GO:0007165">
    <property type="term" value="P:signal transduction"/>
    <property type="evidence" value="ECO:0007669"/>
    <property type="project" value="UniProtKB-KW"/>
</dbReference>
<evidence type="ECO:0000256" key="1">
    <source>
        <dbReference type="ARBA" id="ARBA00004429"/>
    </source>
</evidence>
<keyword evidence="7" id="KW-0812">Transmembrane</keyword>
<comment type="caution">
    <text evidence="11">The sequence shown here is derived from an EMBL/GenBank/DDBJ whole genome shotgun (WGS) entry which is preliminary data.</text>
</comment>
<dbReference type="PANTHER" id="PTHR32089">
    <property type="entry name" value="METHYL-ACCEPTING CHEMOTAXIS PROTEIN MCPB"/>
    <property type="match status" value="1"/>
</dbReference>
<dbReference type="Proteomes" id="UP000253769">
    <property type="component" value="Unassembled WGS sequence"/>
</dbReference>
<keyword evidence="7" id="KW-0472">Membrane</keyword>
<dbReference type="InterPro" id="IPR003660">
    <property type="entry name" value="HAMP_dom"/>
</dbReference>
<evidence type="ECO:0000256" key="4">
    <source>
        <dbReference type="ARBA" id="ARBA00029447"/>
    </source>
</evidence>
<keyword evidence="12" id="KW-1185">Reference proteome</keyword>
<evidence type="ECO:0000256" key="5">
    <source>
        <dbReference type="PROSITE-ProRule" id="PRU00284"/>
    </source>
</evidence>
<keyword evidence="3 5" id="KW-0807">Transducer</keyword>
<dbReference type="EMBL" id="QQOH01000003">
    <property type="protein sequence ID" value="RDE19728.1"/>
    <property type="molecule type" value="Genomic_DNA"/>
</dbReference>
<reference evidence="11 12" key="1">
    <citation type="submission" date="2018-07" db="EMBL/GenBank/DDBJ databases">
        <title>Motiliproteus coralliicola sp. nov., a bacterium isolated from Coral.</title>
        <authorList>
            <person name="Wang G."/>
        </authorList>
    </citation>
    <scope>NUCLEOTIDE SEQUENCE [LARGE SCALE GENOMIC DNA]</scope>
    <source>
        <strain evidence="11 12">C34</strain>
    </source>
</reference>
<dbReference type="Gene3D" id="1.10.287.950">
    <property type="entry name" value="Methyl-accepting chemotaxis protein"/>
    <property type="match status" value="1"/>
</dbReference>
<keyword evidence="6" id="KW-0175">Coiled coil</keyword>
<keyword evidence="2" id="KW-0997">Cell inner membrane</keyword>
<evidence type="ECO:0000259" key="10">
    <source>
        <dbReference type="PROSITE" id="PS50885"/>
    </source>
</evidence>
<dbReference type="CDD" id="cd06225">
    <property type="entry name" value="HAMP"/>
    <property type="match status" value="1"/>
</dbReference>
<evidence type="ECO:0000256" key="3">
    <source>
        <dbReference type="ARBA" id="ARBA00023224"/>
    </source>
</evidence>
<dbReference type="PROSITE" id="PS50885">
    <property type="entry name" value="HAMP"/>
    <property type="match status" value="1"/>
</dbReference>
<dbReference type="SUPFAM" id="SSF58104">
    <property type="entry name" value="Methyl-accepting chemotaxis protein (MCP) signaling domain"/>
    <property type="match status" value="1"/>
</dbReference>
<evidence type="ECO:0000256" key="6">
    <source>
        <dbReference type="SAM" id="Coils"/>
    </source>
</evidence>
<dbReference type="Pfam" id="PF00015">
    <property type="entry name" value="MCPsignal"/>
    <property type="match status" value="1"/>
</dbReference>
<dbReference type="InterPro" id="IPR004089">
    <property type="entry name" value="MCPsignal_dom"/>
</dbReference>
<dbReference type="RefSeq" id="WP_114696073.1">
    <property type="nucleotide sequence ID" value="NZ_QQOH01000003.1"/>
</dbReference>
<proteinExistence type="inferred from homology"/>
<keyword evidence="2" id="KW-1003">Cell membrane</keyword>
<evidence type="ECO:0000256" key="7">
    <source>
        <dbReference type="SAM" id="Phobius"/>
    </source>
</evidence>
<feature type="domain" description="Methyl-accepting transducer" evidence="8">
    <location>
        <begin position="261"/>
        <end position="497"/>
    </location>
</feature>
<evidence type="ECO:0000259" key="8">
    <source>
        <dbReference type="PROSITE" id="PS50111"/>
    </source>
</evidence>
<dbReference type="OrthoDB" id="2489132at2"/>